<dbReference type="PATRIC" id="fig|1423786.4.peg.126"/>
<dbReference type="RefSeq" id="WP_156319441.1">
    <property type="nucleotide sequence ID" value="NZ_AZFZ01000010.1"/>
</dbReference>
<organism evidence="1 2">
    <name type="scientific">Lentilactobacillus parafarraginis DSM 18390 = JCM 14109</name>
    <dbReference type="NCBI Taxonomy" id="1423786"/>
    <lineage>
        <taxon>Bacteria</taxon>
        <taxon>Bacillati</taxon>
        <taxon>Bacillota</taxon>
        <taxon>Bacilli</taxon>
        <taxon>Lactobacillales</taxon>
        <taxon>Lactobacillaceae</taxon>
        <taxon>Lentilactobacillus</taxon>
    </lineage>
</organism>
<comment type="caution">
    <text evidence="1">The sequence shown here is derived from an EMBL/GenBank/DDBJ whole genome shotgun (WGS) entry which is preliminary data.</text>
</comment>
<sequence length="51" mass="6082">MKDEARINRLRDQLKNLRAQNGIDMTILLRKYFIDGFLSLLATSKYRTHDQ</sequence>
<name>A0A0R1YR47_9LACO</name>
<gene>
    <name evidence="1" type="ORF">FD47_GL000127</name>
</gene>
<evidence type="ECO:0000313" key="2">
    <source>
        <dbReference type="Proteomes" id="UP000051010"/>
    </source>
</evidence>
<evidence type="ECO:0000313" key="1">
    <source>
        <dbReference type="EMBL" id="KRM44673.1"/>
    </source>
</evidence>
<protein>
    <submittedName>
        <fullName evidence="1">Uncharacterized protein</fullName>
    </submittedName>
</protein>
<dbReference type="EMBL" id="AZFZ01000010">
    <property type="protein sequence ID" value="KRM44673.1"/>
    <property type="molecule type" value="Genomic_DNA"/>
</dbReference>
<dbReference type="AlphaFoldDB" id="A0A0R1YR47"/>
<accession>A0A0R1YR47</accession>
<reference evidence="1 2" key="1">
    <citation type="journal article" date="2015" name="Genome Announc.">
        <title>Expanding the biotechnology potential of lactobacilli through comparative genomics of 213 strains and associated genera.</title>
        <authorList>
            <person name="Sun Z."/>
            <person name="Harris H.M."/>
            <person name="McCann A."/>
            <person name="Guo C."/>
            <person name="Argimon S."/>
            <person name="Zhang W."/>
            <person name="Yang X."/>
            <person name="Jeffery I.B."/>
            <person name="Cooney J.C."/>
            <person name="Kagawa T.F."/>
            <person name="Liu W."/>
            <person name="Song Y."/>
            <person name="Salvetti E."/>
            <person name="Wrobel A."/>
            <person name="Rasinkangas P."/>
            <person name="Parkhill J."/>
            <person name="Rea M.C."/>
            <person name="O'Sullivan O."/>
            <person name="Ritari J."/>
            <person name="Douillard F.P."/>
            <person name="Paul Ross R."/>
            <person name="Yang R."/>
            <person name="Briner A.E."/>
            <person name="Felis G.E."/>
            <person name="de Vos W.M."/>
            <person name="Barrangou R."/>
            <person name="Klaenhammer T.R."/>
            <person name="Caufield P.W."/>
            <person name="Cui Y."/>
            <person name="Zhang H."/>
            <person name="O'Toole P.W."/>
        </authorList>
    </citation>
    <scope>NUCLEOTIDE SEQUENCE [LARGE SCALE GENOMIC DNA]</scope>
    <source>
        <strain evidence="1 2">DSM 18390</strain>
    </source>
</reference>
<proteinExistence type="predicted"/>
<dbReference type="Proteomes" id="UP000051010">
    <property type="component" value="Unassembled WGS sequence"/>
</dbReference>